<keyword evidence="4" id="KW-1185">Reference proteome</keyword>
<gene>
    <name evidence="3" type="ORF">JCM17207_12470</name>
</gene>
<dbReference type="PANTHER" id="PTHR33055:SF15">
    <property type="entry name" value="TRANSPOSASE-RELATED"/>
    <property type="match status" value="1"/>
</dbReference>
<evidence type="ECO:0000259" key="2">
    <source>
        <dbReference type="Pfam" id="PF02371"/>
    </source>
</evidence>
<comment type="caution">
    <text evidence="3">The sequence shown here is derived from an EMBL/GenBank/DDBJ whole genome shotgun (WGS) entry which is preliminary data.</text>
</comment>
<evidence type="ECO:0000313" key="4">
    <source>
        <dbReference type="Proteomes" id="UP001055185"/>
    </source>
</evidence>
<dbReference type="GO" id="GO:0004803">
    <property type="term" value="F:transposase activity"/>
    <property type="evidence" value="ECO:0007669"/>
    <property type="project" value="InterPro"/>
</dbReference>
<feature type="domain" description="Transposase IS116/IS110/IS902 C-terminal" evidence="2">
    <location>
        <begin position="282"/>
        <end position="366"/>
    </location>
</feature>
<dbReference type="InterPro" id="IPR002525">
    <property type="entry name" value="Transp_IS110-like_N"/>
</dbReference>
<evidence type="ECO:0000313" key="3">
    <source>
        <dbReference type="EMBL" id="GJN64622.1"/>
    </source>
</evidence>
<dbReference type="NCBIfam" id="NF033542">
    <property type="entry name" value="transpos_IS110"/>
    <property type="match status" value="1"/>
</dbReference>
<proteinExistence type="predicted"/>
<organism evidence="3 4">
    <name type="scientific">Faecalibacterium gallinarum</name>
    <dbReference type="NCBI Taxonomy" id="2903556"/>
    <lineage>
        <taxon>Bacteria</taxon>
        <taxon>Bacillati</taxon>
        <taxon>Bacillota</taxon>
        <taxon>Clostridia</taxon>
        <taxon>Eubacteriales</taxon>
        <taxon>Oscillospiraceae</taxon>
        <taxon>Faecalibacterium</taxon>
    </lineage>
</organism>
<dbReference type="AlphaFoldDB" id="A0AA37MYJ3"/>
<dbReference type="Pfam" id="PF01548">
    <property type="entry name" value="DEDD_Tnp_IS110"/>
    <property type="match status" value="1"/>
</dbReference>
<dbReference type="EMBL" id="BQKV01000038">
    <property type="protein sequence ID" value="GJN64622.1"/>
    <property type="molecule type" value="Genomic_DNA"/>
</dbReference>
<name>A0AA37MYJ3_9FIRM</name>
<dbReference type="Pfam" id="PF02371">
    <property type="entry name" value="Transposase_20"/>
    <property type="match status" value="1"/>
</dbReference>
<reference evidence="3" key="1">
    <citation type="journal article" date="2022" name="Int. J. Syst. Evol. Microbiol.">
        <title>Genome-based, phenotypic and chemotaxonomic classification of Faecalibacterium strains: proposal of three novel species Faecalibacterium duncaniae sp. nov., Faecalibacterium hattorii sp. nov. and Faecalibacterium gallinarum sp. nov. .</title>
        <authorList>
            <person name="Sakamoto M."/>
            <person name="Sakurai N."/>
            <person name="Tanno H."/>
            <person name="Iino T."/>
            <person name="Ohkuma M."/>
            <person name="Endo A."/>
        </authorList>
    </citation>
    <scope>NUCLEOTIDE SEQUENCE</scope>
    <source>
        <strain evidence="3">JCM 17207</strain>
    </source>
</reference>
<dbReference type="PANTHER" id="PTHR33055">
    <property type="entry name" value="TRANSPOSASE FOR INSERTION SEQUENCE ELEMENT IS1111A"/>
    <property type="match status" value="1"/>
</dbReference>
<dbReference type="GO" id="GO:0003677">
    <property type="term" value="F:DNA binding"/>
    <property type="evidence" value="ECO:0007669"/>
    <property type="project" value="InterPro"/>
</dbReference>
<evidence type="ECO:0000259" key="1">
    <source>
        <dbReference type="Pfam" id="PF01548"/>
    </source>
</evidence>
<dbReference type="InterPro" id="IPR047650">
    <property type="entry name" value="Transpos_IS110"/>
</dbReference>
<feature type="domain" description="Transposase IS110-like N-terminal" evidence="1">
    <location>
        <begin position="6"/>
        <end position="166"/>
    </location>
</feature>
<protein>
    <submittedName>
        <fullName evidence="3">IS110 family transposase ISDha12</fullName>
    </submittedName>
</protein>
<dbReference type="InterPro" id="IPR003346">
    <property type="entry name" value="Transposase_20"/>
</dbReference>
<dbReference type="GO" id="GO:0006313">
    <property type="term" value="P:DNA transposition"/>
    <property type="evidence" value="ECO:0007669"/>
    <property type="project" value="InterPro"/>
</dbReference>
<sequence>MNPLFVGIDVSSRNNVVYLMNPDGSKYSSFSVQNNLGGAKLLSEKIVSALSSMQLSDVVIGLEATSIYGDSLVYALREDGSLGRFQRKIHILNPKQVKKFKEAYPDLPKNDWVDAFVIADHLRFGRIAKEVYLDDYRYHALKTLTRARFDVIQNLTREKQRFANYLFLKCSGMAQDKDIPNTSATTIALMEHFESVDELANTDLNELTAFISETGHGRFADPAATAKAVRAAASGSYRLPKTVNDTVNQAMAISIASMRALEKQVKVLDKAIDQQFEIIPNTLTSIPGIGRIYSAGIIAELGDIHRFDSQASVAKFAGLVWHKNQSGDFEAEHSRMIKSGNRYLRYYLLEAANSVRRCDSEFRRYYDLKFKEVNKYQHKRALAFTARKLVRLIFRLLKDNRLYIPPEG</sequence>
<accession>A0AA37MYJ3</accession>
<dbReference type="Proteomes" id="UP001055185">
    <property type="component" value="Unassembled WGS sequence"/>
</dbReference>